<comment type="similarity">
    <text evidence="1">Belongs to the TRAFAC class TrmE-Era-EngA-EngB-Septin-like GTPase superfamily. AIG1/Toc34/Toc159-like paraseptin GTPase family. IAN subfamily.</text>
</comment>
<organism evidence="7 8">
    <name type="scientific">Monodelphis domestica</name>
    <name type="common">Gray short-tailed opossum</name>
    <dbReference type="NCBI Taxonomy" id="13616"/>
    <lineage>
        <taxon>Eukaryota</taxon>
        <taxon>Metazoa</taxon>
        <taxon>Chordata</taxon>
        <taxon>Craniata</taxon>
        <taxon>Vertebrata</taxon>
        <taxon>Euteleostomi</taxon>
        <taxon>Mammalia</taxon>
        <taxon>Metatheria</taxon>
        <taxon>Didelphimorphia</taxon>
        <taxon>Didelphidae</taxon>
        <taxon>Monodelphis</taxon>
    </lineage>
</organism>
<evidence type="ECO:0000256" key="3">
    <source>
        <dbReference type="ARBA" id="ARBA00023134"/>
    </source>
</evidence>
<protein>
    <submittedName>
        <fullName evidence="7">GTPase IMAP family member 7-like</fullName>
    </submittedName>
</protein>
<feature type="region of interest" description="Disordered" evidence="4">
    <location>
        <begin position="35"/>
        <end position="71"/>
    </location>
</feature>
<keyword evidence="5" id="KW-0812">Transmembrane</keyword>
<dbReference type="Proteomes" id="UP000002280">
    <property type="component" value="Chromosome 8"/>
</dbReference>
<dbReference type="FunFam" id="3.40.50.300:FF:000366">
    <property type="entry name" value="GTPase, IMAP family member 2"/>
    <property type="match status" value="1"/>
</dbReference>
<reference evidence="7" key="3">
    <citation type="submission" date="2025-09" db="UniProtKB">
        <authorList>
            <consortium name="Ensembl"/>
        </authorList>
    </citation>
    <scope>IDENTIFICATION</scope>
</reference>
<dbReference type="CDD" id="cd01852">
    <property type="entry name" value="AIG1"/>
    <property type="match status" value="1"/>
</dbReference>
<dbReference type="PANTHER" id="PTHR10903">
    <property type="entry name" value="GTPASE, IMAP FAMILY MEMBER-RELATED"/>
    <property type="match status" value="1"/>
</dbReference>
<evidence type="ECO:0000259" key="6">
    <source>
        <dbReference type="PROSITE" id="PS51720"/>
    </source>
</evidence>
<dbReference type="SUPFAM" id="SSF52540">
    <property type="entry name" value="P-loop containing nucleoside triphosphate hydrolases"/>
    <property type="match status" value="1"/>
</dbReference>
<keyword evidence="3" id="KW-0342">GTP-binding</keyword>
<dbReference type="AlphaFoldDB" id="A0A5F8HGA9"/>
<feature type="domain" description="AIG1-type G" evidence="6">
    <location>
        <begin position="75"/>
        <end position="279"/>
    </location>
</feature>
<feature type="transmembrane region" description="Helical" evidence="5">
    <location>
        <begin position="331"/>
        <end position="348"/>
    </location>
</feature>
<keyword evidence="8" id="KW-1185">Reference proteome</keyword>
<evidence type="ECO:0000256" key="4">
    <source>
        <dbReference type="SAM" id="MobiDB-lite"/>
    </source>
</evidence>
<evidence type="ECO:0000313" key="8">
    <source>
        <dbReference type="Proteomes" id="UP000002280"/>
    </source>
</evidence>
<reference evidence="7 8" key="1">
    <citation type="journal article" date="2007" name="Nature">
        <title>Genome of the marsupial Monodelphis domestica reveals innovation in non-coding sequences.</title>
        <authorList>
            <person name="Mikkelsen T.S."/>
            <person name="Wakefield M.J."/>
            <person name="Aken B."/>
            <person name="Amemiya C.T."/>
            <person name="Chang J.L."/>
            <person name="Duke S."/>
            <person name="Garber M."/>
            <person name="Gentles A.J."/>
            <person name="Goodstadt L."/>
            <person name="Heger A."/>
            <person name="Jurka J."/>
            <person name="Kamal M."/>
            <person name="Mauceli E."/>
            <person name="Searle S.M."/>
            <person name="Sharpe T."/>
            <person name="Baker M.L."/>
            <person name="Batzer M.A."/>
            <person name="Benos P.V."/>
            <person name="Belov K."/>
            <person name="Clamp M."/>
            <person name="Cook A."/>
            <person name="Cuff J."/>
            <person name="Das R."/>
            <person name="Davidow L."/>
            <person name="Deakin J.E."/>
            <person name="Fazzari M.J."/>
            <person name="Glass J.L."/>
            <person name="Grabherr M."/>
            <person name="Greally J.M."/>
            <person name="Gu W."/>
            <person name="Hore T.A."/>
            <person name="Huttley G.A."/>
            <person name="Kleber M."/>
            <person name="Jirtle R.L."/>
            <person name="Koina E."/>
            <person name="Lee J.T."/>
            <person name="Mahony S."/>
            <person name="Marra M.A."/>
            <person name="Miller R.D."/>
            <person name="Nicholls R.D."/>
            <person name="Oda M."/>
            <person name="Papenfuss A.T."/>
            <person name="Parra Z.E."/>
            <person name="Pollock D.D."/>
            <person name="Ray D.A."/>
            <person name="Schein J.E."/>
            <person name="Speed T.P."/>
            <person name="Thompson K."/>
            <person name="VandeBerg J.L."/>
            <person name="Wade C.M."/>
            <person name="Walker J.A."/>
            <person name="Waters P.D."/>
            <person name="Webber C."/>
            <person name="Weidman J.R."/>
            <person name="Xie X."/>
            <person name="Zody M.C."/>
            <person name="Baldwin J."/>
            <person name="Abdouelleil A."/>
            <person name="Abdulkadir J."/>
            <person name="Abebe A."/>
            <person name="Abera B."/>
            <person name="Abreu J."/>
            <person name="Acer S.C."/>
            <person name="Aftuck L."/>
            <person name="Alexander A."/>
            <person name="An P."/>
            <person name="Anderson E."/>
            <person name="Anderson S."/>
            <person name="Arachi H."/>
            <person name="Azer M."/>
            <person name="Bachantsang P."/>
            <person name="Barry A."/>
            <person name="Bayul T."/>
            <person name="Berlin A."/>
            <person name="Bessette D."/>
            <person name="Bloom T."/>
            <person name="Bloom T."/>
            <person name="Boguslavskiy L."/>
            <person name="Bonnet C."/>
            <person name="Boukhgalter B."/>
            <person name="Bourzgui I."/>
            <person name="Brown A."/>
            <person name="Cahill P."/>
            <person name="Channer S."/>
            <person name="Cheshatsang Y."/>
            <person name="Chuda L."/>
            <person name="Citroen M."/>
            <person name="Collymore A."/>
            <person name="Cooke P."/>
            <person name="Costello M."/>
            <person name="D'Aco K."/>
            <person name="Daza R."/>
            <person name="De Haan G."/>
            <person name="DeGray S."/>
            <person name="DeMaso C."/>
            <person name="Dhargay N."/>
            <person name="Dooley K."/>
            <person name="Dooley E."/>
            <person name="Doricent M."/>
            <person name="Dorje P."/>
            <person name="Dorjee K."/>
            <person name="Dupes A."/>
            <person name="Elong R."/>
            <person name="Falk J."/>
            <person name="Farina A."/>
            <person name="Faro S."/>
            <person name="Ferguson D."/>
            <person name="Fisher S."/>
            <person name="Foley C.D."/>
            <person name="Franke A."/>
            <person name="Friedrich D."/>
            <person name="Gadbois L."/>
            <person name="Gearin G."/>
            <person name="Gearin C.R."/>
            <person name="Giannoukos G."/>
            <person name="Goode T."/>
            <person name="Graham J."/>
            <person name="Grandbois E."/>
            <person name="Grewal S."/>
            <person name="Gyaltsen K."/>
            <person name="Hafez N."/>
            <person name="Hagos B."/>
            <person name="Hall J."/>
            <person name="Henson C."/>
            <person name="Hollinger A."/>
            <person name="Honan T."/>
            <person name="Huard M.D."/>
            <person name="Hughes L."/>
            <person name="Hurhula B."/>
            <person name="Husby M.E."/>
            <person name="Kamat A."/>
            <person name="Kanga B."/>
            <person name="Kashin S."/>
            <person name="Khazanovich D."/>
            <person name="Kisner P."/>
            <person name="Lance K."/>
            <person name="Lara M."/>
            <person name="Lee W."/>
            <person name="Lennon N."/>
            <person name="Letendre F."/>
            <person name="LeVine R."/>
            <person name="Lipovsky A."/>
            <person name="Liu X."/>
            <person name="Liu J."/>
            <person name="Liu S."/>
            <person name="Lokyitsang T."/>
            <person name="Lokyitsang Y."/>
            <person name="Lubonja R."/>
            <person name="Lui A."/>
            <person name="MacDonald P."/>
            <person name="Magnisalis V."/>
            <person name="Maru K."/>
            <person name="Matthews C."/>
            <person name="McCusker W."/>
            <person name="McDonough S."/>
            <person name="Mehta T."/>
            <person name="Meldrim J."/>
            <person name="Meneus L."/>
            <person name="Mihai O."/>
            <person name="Mihalev A."/>
            <person name="Mihova T."/>
            <person name="Mittelman R."/>
            <person name="Mlenga V."/>
            <person name="Montmayeur A."/>
            <person name="Mulrain L."/>
            <person name="Navidi A."/>
            <person name="Naylor J."/>
            <person name="Negash T."/>
            <person name="Nguyen T."/>
            <person name="Nguyen N."/>
            <person name="Nicol R."/>
            <person name="Norbu C."/>
            <person name="Norbu N."/>
            <person name="Novod N."/>
            <person name="O'Neill B."/>
            <person name="Osman S."/>
            <person name="Markiewicz E."/>
            <person name="Oyono O.L."/>
            <person name="Patti C."/>
            <person name="Phunkhang P."/>
            <person name="Pierre F."/>
            <person name="Priest M."/>
            <person name="Raghuraman S."/>
            <person name="Rege F."/>
            <person name="Reyes R."/>
            <person name="Rise C."/>
            <person name="Rogov P."/>
            <person name="Ross K."/>
            <person name="Ryan E."/>
            <person name="Settipalli S."/>
            <person name="Shea T."/>
            <person name="Sherpa N."/>
            <person name="Shi L."/>
            <person name="Shih D."/>
            <person name="Sparrow T."/>
            <person name="Spaulding J."/>
            <person name="Stalker J."/>
            <person name="Stange-Thomann N."/>
            <person name="Stavropoulos S."/>
            <person name="Stone C."/>
            <person name="Strader C."/>
            <person name="Tesfaye S."/>
            <person name="Thomson T."/>
            <person name="Thoulutsang Y."/>
            <person name="Thoulutsang D."/>
            <person name="Topham K."/>
            <person name="Topping I."/>
            <person name="Tsamla T."/>
            <person name="Vassiliev H."/>
            <person name="Vo A."/>
            <person name="Wangchuk T."/>
            <person name="Wangdi T."/>
            <person name="Weiand M."/>
            <person name="Wilkinson J."/>
            <person name="Wilson A."/>
            <person name="Yadav S."/>
            <person name="Young G."/>
            <person name="Yu Q."/>
            <person name="Zembek L."/>
            <person name="Zhong D."/>
            <person name="Zimmer A."/>
            <person name="Zwirko Z."/>
            <person name="Jaffe D.B."/>
            <person name="Alvarez P."/>
            <person name="Brockman W."/>
            <person name="Butler J."/>
            <person name="Chin C."/>
            <person name="Gnerre S."/>
            <person name="MacCallum I."/>
            <person name="Graves J.A."/>
            <person name="Ponting C.P."/>
            <person name="Breen M."/>
            <person name="Samollow P.B."/>
            <person name="Lander E.S."/>
            <person name="Lindblad-Toh K."/>
        </authorList>
    </citation>
    <scope>NUCLEOTIDE SEQUENCE [LARGE SCALE GENOMIC DNA]</scope>
</reference>
<sequence length="363" mass="41476">MNFAVSKQEARPSWLVGFSDRAGVGHLLCSGTSPCSKMGAGPSKSDSSVNMRGRKVTKDEENLYDSEDERQPLQEPKWRLILVGKTGTGKSATGNTILEEKKFMSKLGAVPVTSICSKASRIWGREEIEIIDTPDIFSLEVSPEGLRSQEIIRCYLLSSPGPHALLLVTQLGRYTKEDQNSMKRMKEIFGNNVMKHTIIVFTRKEDLGSGSLQDYIQLTDNKALRELVAQCEGRVCAFNNQATGQEQKEQVKELMDMVKKLIRKNRGMHYTNEVYSLEGELQWTSQEVRFRKIGEKLAEYMEQNKRPQVLRERVFLRLRGLCESRKSHPKLWRFSIAIFSIFVLWLVIPRNFYKGWFGHGNSE</sequence>
<dbReference type="Pfam" id="PF04548">
    <property type="entry name" value="AIG1"/>
    <property type="match status" value="1"/>
</dbReference>
<dbReference type="GO" id="GO:0005525">
    <property type="term" value="F:GTP binding"/>
    <property type="evidence" value="ECO:0007669"/>
    <property type="project" value="UniProtKB-KW"/>
</dbReference>
<keyword evidence="5" id="KW-0472">Membrane</keyword>
<proteinExistence type="inferred from homology"/>
<dbReference type="InterPro" id="IPR006703">
    <property type="entry name" value="G_AIG1"/>
</dbReference>
<evidence type="ECO:0000256" key="2">
    <source>
        <dbReference type="ARBA" id="ARBA00022741"/>
    </source>
</evidence>
<dbReference type="InterPro" id="IPR027417">
    <property type="entry name" value="P-loop_NTPase"/>
</dbReference>
<evidence type="ECO:0000256" key="1">
    <source>
        <dbReference type="ARBA" id="ARBA00008535"/>
    </source>
</evidence>
<dbReference type="Gene3D" id="3.40.50.300">
    <property type="entry name" value="P-loop containing nucleotide triphosphate hydrolases"/>
    <property type="match status" value="1"/>
</dbReference>
<dbReference type="Ensembl" id="ENSMODT00000063926.1">
    <property type="protein sequence ID" value="ENSMODP00000058957.1"/>
    <property type="gene ID" value="ENSMODG00000003627.4"/>
</dbReference>
<reference evidence="7" key="2">
    <citation type="submission" date="2025-08" db="UniProtKB">
        <authorList>
            <consortium name="Ensembl"/>
        </authorList>
    </citation>
    <scope>IDENTIFICATION</scope>
</reference>
<dbReference type="InterPro" id="IPR045058">
    <property type="entry name" value="GIMA/IAN/Toc"/>
</dbReference>
<keyword evidence="2" id="KW-0547">Nucleotide-binding</keyword>
<keyword evidence="5" id="KW-1133">Transmembrane helix</keyword>
<gene>
    <name evidence="7" type="primary">LOC130453543</name>
</gene>
<evidence type="ECO:0000313" key="7">
    <source>
        <dbReference type="Ensembl" id="ENSMODP00000058957.1"/>
    </source>
</evidence>
<name>A0A5F8HGA9_MONDO</name>
<dbReference type="GeneTree" id="ENSGT00940000159509"/>
<accession>A0A5F8HGA9</accession>
<dbReference type="PROSITE" id="PS51720">
    <property type="entry name" value="G_AIG1"/>
    <property type="match status" value="1"/>
</dbReference>
<dbReference type="PANTHER" id="PTHR10903:SF74">
    <property type="entry name" value="GTPASE IMAP FAMILY MEMBER 1"/>
    <property type="match status" value="1"/>
</dbReference>
<evidence type="ECO:0000256" key="5">
    <source>
        <dbReference type="SAM" id="Phobius"/>
    </source>
</evidence>
<dbReference type="Bgee" id="ENSMODG00000003627">
    <property type="expression patterns" value="Expressed in blood and 19 other cell types or tissues"/>
</dbReference>